<dbReference type="EMBL" id="JARKNE010000006">
    <property type="protein sequence ID" value="KAK5824816.1"/>
    <property type="molecule type" value="Genomic_DNA"/>
</dbReference>
<protein>
    <recommendedName>
        <fullName evidence="1">DUF4283 domain-containing protein</fullName>
    </recommendedName>
</protein>
<dbReference type="InterPro" id="IPR025558">
    <property type="entry name" value="DUF4283"/>
</dbReference>
<evidence type="ECO:0000259" key="1">
    <source>
        <dbReference type="Pfam" id="PF14111"/>
    </source>
</evidence>
<accession>A0ABR0PKK0</accession>
<reference evidence="2 3" key="1">
    <citation type="submission" date="2023-03" db="EMBL/GenBank/DDBJ databases">
        <title>WGS of Gossypium arboreum.</title>
        <authorList>
            <person name="Yu D."/>
        </authorList>
    </citation>
    <scope>NUCLEOTIDE SEQUENCE [LARGE SCALE GENOMIC DNA]</scope>
    <source>
        <tissue evidence="2">Leaf</tissue>
    </source>
</reference>
<keyword evidence="3" id="KW-1185">Reference proteome</keyword>
<proteinExistence type="predicted"/>
<feature type="domain" description="DUF4283" evidence="1">
    <location>
        <begin position="1"/>
        <end position="62"/>
    </location>
</feature>
<comment type="caution">
    <text evidence="2">The sequence shown here is derived from an EMBL/GenBank/DDBJ whole genome shotgun (WGS) entry which is preliminary data.</text>
</comment>
<name>A0ABR0PKK0_GOSAR</name>
<sequence length="131" mass="15848">MRNILAELWHPLEGVSITEIEEKRIMFRFYNEIDLKRVMDEIPSFFNMHLIIFHRLTRGEDPVQIPLFHANFWVQIHSLLLGFMSEGMARYFRNFIREFIEYVAALVTRGVRKFMLEKLHFMGTLSHIFNR</sequence>
<dbReference type="Pfam" id="PF14111">
    <property type="entry name" value="DUF4283"/>
    <property type="match status" value="1"/>
</dbReference>
<dbReference type="Proteomes" id="UP001358586">
    <property type="component" value="Chromosome 6"/>
</dbReference>
<organism evidence="2 3">
    <name type="scientific">Gossypium arboreum</name>
    <name type="common">Tree cotton</name>
    <name type="synonym">Gossypium nanking</name>
    <dbReference type="NCBI Taxonomy" id="29729"/>
    <lineage>
        <taxon>Eukaryota</taxon>
        <taxon>Viridiplantae</taxon>
        <taxon>Streptophyta</taxon>
        <taxon>Embryophyta</taxon>
        <taxon>Tracheophyta</taxon>
        <taxon>Spermatophyta</taxon>
        <taxon>Magnoliopsida</taxon>
        <taxon>eudicotyledons</taxon>
        <taxon>Gunneridae</taxon>
        <taxon>Pentapetalae</taxon>
        <taxon>rosids</taxon>
        <taxon>malvids</taxon>
        <taxon>Malvales</taxon>
        <taxon>Malvaceae</taxon>
        <taxon>Malvoideae</taxon>
        <taxon>Gossypium</taxon>
    </lineage>
</organism>
<gene>
    <name evidence="2" type="ORF">PVK06_019600</name>
</gene>
<evidence type="ECO:0000313" key="3">
    <source>
        <dbReference type="Proteomes" id="UP001358586"/>
    </source>
</evidence>
<evidence type="ECO:0000313" key="2">
    <source>
        <dbReference type="EMBL" id="KAK5824816.1"/>
    </source>
</evidence>